<dbReference type="AlphaFoldDB" id="A0A3P7J400"/>
<gene>
    <name evidence="1" type="ORF">SVUK_LOCUS10171</name>
</gene>
<reference evidence="1 2" key="1">
    <citation type="submission" date="2018-11" db="EMBL/GenBank/DDBJ databases">
        <authorList>
            <consortium name="Pathogen Informatics"/>
        </authorList>
    </citation>
    <scope>NUCLEOTIDE SEQUENCE [LARGE SCALE GENOMIC DNA]</scope>
</reference>
<protein>
    <submittedName>
        <fullName evidence="1">Uncharacterized protein</fullName>
    </submittedName>
</protein>
<dbReference type="Proteomes" id="UP000270094">
    <property type="component" value="Unassembled WGS sequence"/>
</dbReference>
<proteinExistence type="predicted"/>
<keyword evidence="2" id="KW-1185">Reference proteome</keyword>
<evidence type="ECO:0000313" key="1">
    <source>
        <dbReference type="EMBL" id="VDM75173.1"/>
    </source>
</evidence>
<dbReference type="EMBL" id="UYYB01094994">
    <property type="protein sequence ID" value="VDM75173.1"/>
    <property type="molecule type" value="Genomic_DNA"/>
</dbReference>
<sequence>MDNSSHLPLAPNGQLYANLPPVSTFFISNPSAFHPYEPPAYEPYGWFTECTTPAFTETYNSTYSPQDHIDLPRPKPLYPTAYHGFIPADPEDNRTSFLPRIPSLPTKESTFGHLVSEVEAKEVVEVDLKKEEPKIDTCVEEHTIDVLIANSVPHKYFPAVLVQSMGKSRPFLLYNAPGTDRCYTFTHICKEGRFDVYFCNGCHEAKKEDITLLVHGNYFQSDPSRLPHVCSPKLLIEEISHYTKRKVKLPLKKYLLVQKVTPSTVGILRKRKYVRSKPKDQKDKDVRFAVKSDYGSKLSPFIIREVL</sequence>
<accession>A0A3P7J400</accession>
<evidence type="ECO:0000313" key="2">
    <source>
        <dbReference type="Proteomes" id="UP000270094"/>
    </source>
</evidence>
<dbReference type="OrthoDB" id="5876890at2759"/>
<name>A0A3P7J400_STRVU</name>
<organism evidence="1 2">
    <name type="scientific">Strongylus vulgaris</name>
    <name type="common">Blood worm</name>
    <dbReference type="NCBI Taxonomy" id="40348"/>
    <lineage>
        <taxon>Eukaryota</taxon>
        <taxon>Metazoa</taxon>
        <taxon>Ecdysozoa</taxon>
        <taxon>Nematoda</taxon>
        <taxon>Chromadorea</taxon>
        <taxon>Rhabditida</taxon>
        <taxon>Rhabditina</taxon>
        <taxon>Rhabditomorpha</taxon>
        <taxon>Strongyloidea</taxon>
        <taxon>Strongylidae</taxon>
        <taxon>Strongylus</taxon>
    </lineage>
</organism>